<accession>A0ABD5UP17</accession>
<dbReference type="Proteomes" id="UP001596333">
    <property type="component" value="Unassembled WGS sequence"/>
</dbReference>
<reference evidence="1 2" key="1">
    <citation type="journal article" date="2019" name="Int. J. Syst. Evol. Microbiol.">
        <title>The Global Catalogue of Microorganisms (GCM) 10K type strain sequencing project: providing services to taxonomists for standard genome sequencing and annotation.</title>
        <authorList>
            <consortium name="The Broad Institute Genomics Platform"/>
            <consortium name="The Broad Institute Genome Sequencing Center for Infectious Disease"/>
            <person name="Wu L."/>
            <person name="Ma J."/>
        </authorList>
    </citation>
    <scope>NUCLEOTIDE SEQUENCE [LARGE SCALE GENOMIC DNA]</scope>
    <source>
        <strain evidence="1 2">Y73</strain>
    </source>
</reference>
<comment type="caution">
    <text evidence="1">The sequence shown here is derived from an EMBL/GenBank/DDBJ whole genome shotgun (WGS) entry which is preliminary data.</text>
</comment>
<name>A0ABD5UP17_9EURY</name>
<keyword evidence="2" id="KW-1185">Reference proteome</keyword>
<dbReference type="EMBL" id="JBHSXI010000016">
    <property type="protein sequence ID" value="MFC6890016.1"/>
    <property type="molecule type" value="Genomic_DNA"/>
</dbReference>
<protein>
    <submittedName>
        <fullName evidence="1">Uncharacterized protein</fullName>
    </submittedName>
</protein>
<organism evidence="1 2">
    <name type="scientific">Halorubrum trueperi</name>
    <dbReference type="NCBI Taxonomy" id="2004704"/>
    <lineage>
        <taxon>Archaea</taxon>
        <taxon>Methanobacteriati</taxon>
        <taxon>Methanobacteriota</taxon>
        <taxon>Stenosarchaea group</taxon>
        <taxon>Halobacteria</taxon>
        <taxon>Halobacteriales</taxon>
        <taxon>Haloferacaceae</taxon>
        <taxon>Halorubrum</taxon>
    </lineage>
</organism>
<dbReference type="AlphaFoldDB" id="A0ABD5UP17"/>
<proteinExistence type="predicted"/>
<gene>
    <name evidence="1" type="ORF">ACFQEY_13495</name>
</gene>
<evidence type="ECO:0000313" key="2">
    <source>
        <dbReference type="Proteomes" id="UP001596333"/>
    </source>
</evidence>
<evidence type="ECO:0000313" key="1">
    <source>
        <dbReference type="EMBL" id="MFC6890016.1"/>
    </source>
</evidence>
<sequence length="236" mass="27519">MGFDTESDMGDVARDTLKEVFNEPNAKMFEEFTYGSGRADYVLARVSDTYLSRRIDELGINTAIDRDRILQAFLLLHNRETISKDYYYEMGALDRQSKTEALNWLTKHGFVNEIDESHIRTTPHLRRHVTTAYSIELKLSKWKKALRQAFRGKGFSEYQCVVMDAEYVDRALENRQRFEEHGIGLMSLTEDGEYEIHLPPERNNPYSLINRWRLNERTIMDELKLQSSTYVGAAGD</sequence>
<dbReference type="RefSeq" id="WP_379769441.1">
    <property type="nucleotide sequence ID" value="NZ_JBHSXI010000016.1"/>
</dbReference>